<organism evidence="1 2">
    <name type="scientific">Vibrio splendidus</name>
    <dbReference type="NCBI Taxonomy" id="29497"/>
    <lineage>
        <taxon>Bacteria</taxon>
        <taxon>Pseudomonadati</taxon>
        <taxon>Pseudomonadota</taxon>
        <taxon>Gammaproteobacteria</taxon>
        <taxon>Vibrionales</taxon>
        <taxon>Vibrionaceae</taxon>
        <taxon>Vibrio</taxon>
    </lineage>
</organism>
<accession>A0A2N7FGU0</accession>
<dbReference type="Proteomes" id="UP000235330">
    <property type="component" value="Unassembled WGS sequence"/>
</dbReference>
<gene>
    <name evidence="1" type="ORF">BCU17_01625</name>
</gene>
<dbReference type="EMBL" id="MCWU01000013">
    <property type="protein sequence ID" value="PMJ68503.1"/>
    <property type="molecule type" value="Genomic_DNA"/>
</dbReference>
<reference evidence="2" key="1">
    <citation type="submission" date="2016-07" db="EMBL/GenBank/DDBJ databases">
        <title>Nontailed viruses are major unrecognized killers of bacteria in the ocean.</title>
        <authorList>
            <person name="Kauffman K."/>
            <person name="Hussain F."/>
            <person name="Yang J."/>
            <person name="Arevalo P."/>
            <person name="Brown J."/>
            <person name="Cutler M."/>
            <person name="Kelly L."/>
            <person name="Polz M.F."/>
        </authorList>
    </citation>
    <scope>NUCLEOTIDE SEQUENCE [LARGE SCALE GENOMIC DNA]</scope>
    <source>
        <strain evidence="2">10N.261.55.E11</strain>
    </source>
</reference>
<comment type="caution">
    <text evidence="1">The sequence shown here is derived from an EMBL/GenBank/DDBJ whole genome shotgun (WGS) entry which is preliminary data.</text>
</comment>
<sequence length="62" mass="7325">MMKQAGKLLSDIILHEKQYATKVITDRYYRVITLFDRATVLIYEMAALINRFIKARIYSLVN</sequence>
<evidence type="ECO:0000313" key="2">
    <source>
        <dbReference type="Proteomes" id="UP000235330"/>
    </source>
</evidence>
<name>A0A2N7FGU0_VIBSP</name>
<proteinExistence type="predicted"/>
<evidence type="ECO:0000313" key="1">
    <source>
        <dbReference type="EMBL" id="PMJ68503.1"/>
    </source>
</evidence>
<dbReference type="AlphaFoldDB" id="A0A2N7FGU0"/>
<protein>
    <submittedName>
        <fullName evidence="1">Uncharacterized protein</fullName>
    </submittedName>
</protein>